<organism evidence="7 9">
    <name type="scientific">Plasmodium knowlesi (strain H)</name>
    <dbReference type="NCBI Taxonomy" id="5851"/>
    <lineage>
        <taxon>Eukaryota</taxon>
        <taxon>Sar</taxon>
        <taxon>Alveolata</taxon>
        <taxon>Apicomplexa</taxon>
        <taxon>Aconoidasida</taxon>
        <taxon>Haemosporida</taxon>
        <taxon>Plasmodiidae</taxon>
        <taxon>Plasmodium</taxon>
        <taxon>Plasmodium (Plasmodium)</taxon>
    </lineage>
</organism>
<sequence>MDIFIDEEINGSDENEAVLLEIDDLLSFKDPPPQRKGEHSRAAKRERTNYKQESAHGTVQGGTQGRTQSQKHNGHPNQAGRYPPWEYGKMKFSHREREDITEDENEWLIKKRDLSGHHHEDDLEDHLTHHVEEADALAAKGRDQNPHSVKSRRKYYPSYSYPVFANIYERAKRCYGQMVDGLTDKFTGNKERDDDDGEGFFYYKNHTSFDFFHILANRLYYSKGTMYLYFLVIILNLFILVYTAYTKMVSLFVVLSEMFVILMLVLEVCLRLATQGRSYFHNFEGLFDVTVTIMCFLLLISSGDLKVFYQPEMIKTKNKEVEEIISQSLTVLRFSFQLFRTLTLFMHYERVKVYTVQRRARVRLHNLGPPSSPLHPFTPSPPLSSIHRSLPEQTPSENIDFSVLNLPHEEEEEDDYVI</sequence>
<comment type="subcellular location">
    <subcellularLocation>
        <location evidence="1">Membrane</location>
        <topology evidence="1">Multi-pass membrane protein</topology>
    </subcellularLocation>
</comment>
<evidence type="ECO:0000313" key="10">
    <source>
        <dbReference type="Proteomes" id="UP000182142"/>
    </source>
</evidence>
<dbReference type="EMBL" id="CWHR02000004">
    <property type="protein sequence ID" value="SBO22778.1"/>
    <property type="molecule type" value="Genomic_DNA"/>
</dbReference>
<keyword evidence="2 6" id="KW-0812">Transmembrane</keyword>
<evidence type="ECO:0000256" key="5">
    <source>
        <dbReference type="SAM" id="MobiDB-lite"/>
    </source>
</evidence>
<evidence type="ECO:0000256" key="3">
    <source>
        <dbReference type="ARBA" id="ARBA00022989"/>
    </source>
</evidence>
<evidence type="ECO:0000256" key="1">
    <source>
        <dbReference type="ARBA" id="ARBA00004141"/>
    </source>
</evidence>
<dbReference type="Proteomes" id="UP000182142">
    <property type="component" value="Unassembled WGS sequence"/>
</dbReference>
<accession>A0A1A7VCF1</accession>
<dbReference type="PANTHER" id="PTHR38483:SF1">
    <property type="entry name" value="ION TRANSPORT DOMAIN-CONTAINING PROTEIN"/>
    <property type="match status" value="1"/>
</dbReference>
<proteinExistence type="predicted"/>
<dbReference type="AlphaFoldDB" id="A0A1A7VCF1"/>
<evidence type="ECO:0000256" key="4">
    <source>
        <dbReference type="ARBA" id="ARBA00023136"/>
    </source>
</evidence>
<dbReference type="EMBL" id="CWHQ02000001">
    <property type="protein sequence ID" value="SBO19529.1"/>
    <property type="molecule type" value="Genomic_DNA"/>
</dbReference>
<evidence type="ECO:0000313" key="7">
    <source>
        <dbReference type="EMBL" id="SBO19529.1"/>
    </source>
</evidence>
<evidence type="ECO:0000256" key="2">
    <source>
        <dbReference type="ARBA" id="ARBA00022692"/>
    </source>
</evidence>
<evidence type="ECO:0000313" key="8">
    <source>
        <dbReference type="EMBL" id="SBO22778.1"/>
    </source>
</evidence>
<feature type="transmembrane region" description="Helical" evidence="6">
    <location>
        <begin position="227"/>
        <end position="245"/>
    </location>
</feature>
<dbReference type="PANTHER" id="PTHR38483">
    <property type="entry name" value="CHROMOSOME 1, WHOLE GENOME SHOTGUN SEQUENCE"/>
    <property type="match status" value="1"/>
</dbReference>
<evidence type="ECO:0008006" key="11">
    <source>
        <dbReference type="Google" id="ProtNLM"/>
    </source>
</evidence>
<protein>
    <recommendedName>
        <fullName evidence="11">Ion transport domain-containing protein</fullName>
    </recommendedName>
</protein>
<evidence type="ECO:0000256" key="6">
    <source>
        <dbReference type="SAM" id="Phobius"/>
    </source>
</evidence>
<feature type="transmembrane region" description="Helical" evidence="6">
    <location>
        <begin position="285"/>
        <end position="309"/>
    </location>
</feature>
<keyword evidence="4 6" id="KW-0472">Membrane</keyword>
<feature type="region of interest" description="Disordered" evidence="5">
    <location>
        <begin position="26"/>
        <end position="85"/>
    </location>
</feature>
<gene>
    <name evidence="7" type="ORF">PKNA1_C2_1328700</name>
    <name evidence="8" type="ORF">PKNA1_H1_1328700</name>
</gene>
<dbReference type="Gene3D" id="1.20.120.350">
    <property type="entry name" value="Voltage-gated potassium channels. Chain C"/>
    <property type="match status" value="1"/>
</dbReference>
<dbReference type="GO" id="GO:0016020">
    <property type="term" value="C:membrane"/>
    <property type="evidence" value="ECO:0007669"/>
    <property type="project" value="UniProtKB-SubCell"/>
</dbReference>
<reference evidence="7" key="1">
    <citation type="submission" date="2016-05" db="EMBL/GenBank/DDBJ databases">
        <authorList>
            <person name="Lavstsen T."/>
            <person name="Jespersen J.S."/>
        </authorList>
    </citation>
    <scope>NUCLEOTIDE SEQUENCE [LARGE SCALE GENOMIC DNA]</scope>
</reference>
<dbReference type="Proteomes" id="UP000182128">
    <property type="component" value="Unassembled WGS sequence"/>
</dbReference>
<name>A0A1A7VCF1_PLAKH</name>
<dbReference type="InterPro" id="IPR027359">
    <property type="entry name" value="Volt_channel_dom_sf"/>
</dbReference>
<reference evidence="9 10" key="2">
    <citation type="submission" date="2016-05" db="EMBL/GenBank/DDBJ databases">
        <authorList>
            <person name="Sharaf H."/>
        </authorList>
    </citation>
    <scope>NUCLEOTIDE SEQUENCE [LARGE SCALE GENOMIC DNA]</scope>
    <source>
        <strain evidence="9 10">H</strain>
    </source>
</reference>
<keyword evidence="3 6" id="KW-1133">Transmembrane helix</keyword>
<feature type="compositionally biased region" description="Basic and acidic residues" evidence="5">
    <location>
        <begin position="32"/>
        <end position="54"/>
    </location>
</feature>
<feature type="transmembrane region" description="Helical" evidence="6">
    <location>
        <begin position="251"/>
        <end position="273"/>
    </location>
</feature>
<evidence type="ECO:0000313" key="9">
    <source>
        <dbReference type="Proteomes" id="UP000182128"/>
    </source>
</evidence>